<dbReference type="UniPathway" id="UPA00193"/>
<organism evidence="11 12">
    <name type="scientific">Pachysolen tannophilus NRRL Y-2460</name>
    <dbReference type="NCBI Taxonomy" id="669874"/>
    <lineage>
        <taxon>Eukaryota</taxon>
        <taxon>Fungi</taxon>
        <taxon>Dikarya</taxon>
        <taxon>Ascomycota</taxon>
        <taxon>Saccharomycotina</taxon>
        <taxon>Pichiomycetes</taxon>
        <taxon>Pachysolenaceae</taxon>
        <taxon>Pachysolen</taxon>
    </lineage>
</organism>
<evidence type="ECO:0000313" key="12">
    <source>
        <dbReference type="Proteomes" id="UP000094236"/>
    </source>
</evidence>
<dbReference type="PANTHER" id="PTHR45754">
    <property type="entry name" value="METHYLENETETRAHYDROFOLATE REDUCTASE"/>
    <property type="match status" value="1"/>
</dbReference>
<keyword evidence="5" id="KW-0274">FAD</keyword>
<dbReference type="GO" id="GO:0071949">
    <property type="term" value="F:FAD binding"/>
    <property type="evidence" value="ECO:0007669"/>
    <property type="project" value="TreeGrafter"/>
</dbReference>
<dbReference type="SUPFAM" id="SSF51730">
    <property type="entry name" value="FAD-linked oxidoreductase"/>
    <property type="match status" value="1"/>
</dbReference>
<evidence type="ECO:0000259" key="10">
    <source>
        <dbReference type="Pfam" id="PF21895"/>
    </source>
</evidence>
<evidence type="ECO:0000256" key="8">
    <source>
        <dbReference type="RuleBase" id="RU004254"/>
    </source>
</evidence>
<comment type="similarity">
    <text evidence="3">Belongs to the methylenetetrahydrofolate reductase family.</text>
</comment>
<sequence length="646" mass="73340">MSATIKERVQELGKDDIFYSFEFFPPKTESGLRNLMARMGRMSVLNPLFVTVTWGAGGSTSRKTLELASTCQQELGFTTCMHLTCTNTDKSIIDNALQKAKEFGVRNILALRGDPPVGEEYYSPDPNNDFCYAVDLIRYIRKNYGDYFCIGVAGYPEGHVEGSHDSEQDPAKDLPYLMEKVSAGADFIITQLFYDVDKFVEFEQKVRLELEKINKQDTLIIPGLMPINNYQLFNRASKLSHASIPTSISNRFDDCIKTDDDKVKEIGVEILDDIVKQIYRKTNGRIKGFHFYTLNLEKSIAQIIDRSEILSKVIANDEFENAIDDECIDQASQFSSPSSAISTKPRRDSNSNKVITNDVNNVFTEDPLTAASSNFQTPKKTIVQISSGEGVLGRDATWDDFPNGRFGDSRSPAFGEIDGYGPSLKVPKSKYYEFLGYPTSLKDISKVFINFLTNKISSYPWSDNIGLNPESALIQEELIQLNERFRFTLASQPATDAAKSSDKIFGWGPRDGFVYQKAFVELFISKDYFQNVLKPKLDGNKNVSYFYADSKNNFKSSLESSSKNAVTWGVFPDREIVQTTIIEDESFKAWNEEAFKIWTEWQRLYPKQSASYKLIGDIIEGYYLISIIYHDYKDENGLWDLLIEDH</sequence>
<evidence type="ECO:0000256" key="2">
    <source>
        <dbReference type="ARBA" id="ARBA00004777"/>
    </source>
</evidence>
<dbReference type="InterPro" id="IPR003171">
    <property type="entry name" value="Mehydrof_redctse-like"/>
</dbReference>
<protein>
    <recommendedName>
        <fullName evidence="10">MTHFR SAM-binding regulatory domain-containing protein</fullName>
    </recommendedName>
</protein>
<reference evidence="12" key="1">
    <citation type="submission" date="2016-05" db="EMBL/GenBank/DDBJ databases">
        <title>Comparative genomics of biotechnologically important yeasts.</title>
        <authorList>
            <consortium name="DOE Joint Genome Institute"/>
            <person name="Riley R."/>
            <person name="Haridas S."/>
            <person name="Wolfe K.H."/>
            <person name="Lopes M.R."/>
            <person name="Hittinger C.T."/>
            <person name="Goker M."/>
            <person name="Salamov A."/>
            <person name="Wisecaver J."/>
            <person name="Long T.M."/>
            <person name="Aerts A.L."/>
            <person name="Barry K."/>
            <person name="Choi C."/>
            <person name="Clum A."/>
            <person name="Coughlan A.Y."/>
            <person name="Deshpande S."/>
            <person name="Douglass A.P."/>
            <person name="Hanson S.J."/>
            <person name="Klenk H.-P."/>
            <person name="Labutti K."/>
            <person name="Lapidus A."/>
            <person name="Lindquist E."/>
            <person name="Lipzen A."/>
            <person name="Meier-Kolthoff J.P."/>
            <person name="Ohm R.A."/>
            <person name="Otillar R.P."/>
            <person name="Pangilinan J."/>
            <person name="Peng Y."/>
            <person name="Rokas A."/>
            <person name="Rosa C.A."/>
            <person name="Scheuner C."/>
            <person name="Sibirny A.A."/>
            <person name="Slot J.C."/>
            <person name="Stielow J.B."/>
            <person name="Sun H."/>
            <person name="Kurtzman C.P."/>
            <person name="Blackwell M."/>
            <person name="Grigoriev I.V."/>
            <person name="Jeffries T.W."/>
        </authorList>
    </citation>
    <scope>NUCLEOTIDE SEQUENCE [LARGE SCALE GENOMIC DNA]</scope>
    <source>
        <strain evidence="12">NRRL Y-2460</strain>
    </source>
</reference>
<evidence type="ECO:0000313" key="11">
    <source>
        <dbReference type="EMBL" id="ODV94260.1"/>
    </source>
</evidence>
<comment type="pathway">
    <text evidence="2 8">One-carbon metabolism; tetrahydrofolate interconversion.</text>
</comment>
<dbReference type="CDD" id="cd00537">
    <property type="entry name" value="MTHFR"/>
    <property type="match status" value="1"/>
</dbReference>
<evidence type="ECO:0000256" key="1">
    <source>
        <dbReference type="ARBA" id="ARBA00001974"/>
    </source>
</evidence>
<proteinExistence type="inferred from homology"/>
<comment type="cofactor">
    <cofactor evidence="1">
        <name>FAD</name>
        <dbReference type="ChEBI" id="CHEBI:57692"/>
    </cofactor>
</comment>
<dbReference type="EMBL" id="KV454016">
    <property type="protein sequence ID" value="ODV94260.1"/>
    <property type="molecule type" value="Genomic_DNA"/>
</dbReference>
<dbReference type="NCBIfam" id="TIGR00677">
    <property type="entry name" value="fadh2_euk"/>
    <property type="match status" value="1"/>
</dbReference>
<dbReference type="InterPro" id="IPR029041">
    <property type="entry name" value="FAD-linked_oxidoreductase-like"/>
</dbReference>
<evidence type="ECO:0000256" key="4">
    <source>
        <dbReference type="ARBA" id="ARBA00022630"/>
    </source>
</evidence>
<dbReference type="Pfam" id="PF21895">
    <property type="entry name" value="MTHFR_C"/>
    <property type="match status" value="1"/>
</dbReference>
<dbReference type="FunFam" id="3.20.20.220:FF:000002">
    <property type="entry name" value="Methylenetetrahydrofolate reductase"/>
    <property type="match status" value="1"/>
</dbReference>
<accession>A0A1E4TR94</accession>
<keyword evidence="12" id="KW-1185">Reference proteome</keyword>
<feature type="region of interest" description="Disordered" evidence="9">
    <location>
        <begin position="334"/>
        <end position="353"/>
    </location>
</feature>
<dbReference type="STRING" id="669874.A0A1E4TR94"/>
<evidence type="ECO:0000256" key="3">
    <source>
        <dbReference type="ARBA" id="ARBA00006743"/>
    </source>
</evidence>
<keyword evidence="7" id="KW-0560">Oxidoreductase</keyword>
<dbReference type="GO" id="GO:0004489">
    <property type="term" value="F:methylenetetrahydrofolate reductase [NAD(P)H] activity"/>
    <property type="evidence" value="ECO:0007669"/>
    <property type="project" value="EnsemblFungi"/>
</dbReference>
<dbReference type="GO" id="GO:0005829">
    <property type="term" value="C:cytosol"/>
    <property type="evidence" value="ECO:0007669"/>
    <property type="project" value="TreeGrafter"/>
</dbReference>
<dbReference type="Proteomes" id="UP000094236">
    <property type="component" value="Unassembled WGS sequence"/>
</dbReference>
<evidence type="ECO:0000256" key="9">
    <source>
        <dbReference type="SAM" id="MobiDB-lite"/>
    </source>
</evidence>
<gene>
    <name evidence="11" type="ORF">PACTADRAFT_45076</name>
</gene>
<keyword evidence="4" id="KW-0285">Flavoprotein</keyword>
<dbReference type="GO" id="GO:0009086">
    <property type="term" value="P:methionine biosynthetic process"/>
    <property type="evidence" value="ECO:0007669"/>
    <property type="project" value="TreeGrafter"/>
</dbReference>
<evidence type="ECO:0000256" key="5">
    <source>
        <dbReference type="ARBA" id="ARBA00022827"/>
    </source>
</evidence>
<feature type="domain" description="MTHFR SAM-binding regulatory" evidence="10">
    <location>
        <begin position="386"/>
        <end position="642"/>
    </location>
</feature>
<dbReference type="OrthoDB" id="16284at2759"/>
<keyword evidence="6" id="KW-0521">NADP</keyword>
<dbReference type="InterPro" id="IPR004621">
    <property type="entry name" value="Fadh2_euk"/>
</dbReference>
<dbReference type="PANTHER" id="PTHR45754:SF1">
    <property type="entry name" value="METHYLENETETRAHYDROFOLATE REDUCTASE 1"/>
    <property type="match status" value="1"/>
</dbReference>
<name>A0A1E4TR94_PACTA</name>
<dbReference type="Gene3D" id="3.20.20.220">
    <property type="match status" value="1"/>
</dbReference>
<dbReference type="AlphaFoldDB" id="A0A1E4TR94"/>
<dbReference type="GO" id="GO:0035999">
    <property type="term" value="P:tetrahydrofolate interconversion"/>
    <property type="evidence" value="ECO:0007669"/>
    <property type="project" value="UniProtKB-UniPathway"/>
</dbReference>
<dbReference type="InterPro" id="IPR053806">
    <property type="entry name" value="MTHFR_C"/>
</dbReference>
<dbReference type="Pfam" id="PF02219">
    <property type="entry name" value="MTHFR"/>
    <property type="match status" value="1"/>
</dbReference>
<evidence type="ECO:0000256" key="6">
    <source>
        <dbReference type="ARBA" id="ARBA00022857"/>
    </source>
</evidence>
<evidence type="ECO:0000256" key="7">
    <source>
        <dbReference type="ARBA" id="ARBA00023002"/>
    </source>
</evidence>